<evidence type="ECO:0000313" key="2">
    <source>
        <dbReference type="Proteomes" id="UP001281761"/>
    </source>
</evidence>
<comment type="caution">
    <text evidence="1">The sequence shown here is derived from an EMBL/GenBank/DDBJ whole genome shotgun (WGS) entry which is preliminary data.</text>
</comment>
<name>A0ABQ9Y970_9EUKA</name>
<dbReference type="Proteomes" id="UP001281761">
    <property type="component" value="Unassembled WGS sequence"/>
</dbReference>
<dbReference type="InterPro" id="IPR016024">
    <property type="entry name" value="ARM-type_fold"/>
</dbReference>
<reference evidence="1 2" key="1">
    <citation type="journal article" date="2022" name="bioRxiv">
        <title>Genomics of Preaxostyla Flagellates Illuminates Evolutionary Transitions and the Path Towards Mitochondrial Loss.</title>
        <authorList>
            <person name="Novak L.V.F."/>
            <person name="Treitli S.C."/>
            <person name="Pyrih J."/>
            <person name="Halakuc P."/>
            <person name="Pipaliya S.V."/>
            <person name="Vacek V."/>
            <person name="Brzon O."/>
            <person name="Soukal P."/>
            <person name="Eme L."/>
            <person name="Dacks J.B."/>
            <person name="Karnkowska A."/>
            <person name="Elias M."/>
            <person name="Hampl V."/>
        </authorList>
    </citation>
    <scope>NUCLEOTIDE SEQUENCE [LARGE SCALE GENOMIC DNA]</scope>
    <source>
        <strain evidence="1">NAU3</strain>
        <tissue evidence="1">Gut</tissue>
    </source>
</reference>
<organism evidence="1 2">
    <name type="scientific">Blattamonas nauphoetae</name>
    <dbReference type="NCBI Taxonomy" id="2049346"/>
    <lineage>
        <taxon>Eukaryota</taxon>
        <taxon>Metamonada</taxon>
        <taxon>Preaxostyla</taxon>
        <taxon>Oxymonadida</taxon>
        <taxon>Blattamonas</taxon>
    </lineage>
</organism>
<dbReference type="EMBL" id="JARBJD010000024">
    <property type="protein sequence ID" value="KAK2960277.1"/>
    <property type="molecule type" value="Genomic_DNA"/>
</dbReference>
<accession>A0ABQ9Y970</accession>
<evidence type="ECO:0000313" key="1">
    <source>
        <dbReference type="EMBL" id="KAK2960277.1"/>
    </source>
</evidence>
<sequence length="345" mass="38897">MGAVYSRMISSTVYSCPDCSAFLKWRESKSESESEKAVVFRSLVATVKLQPALDASLEAKAVRFLKSVGSHTRTSADAFLSNFASFAGGSLTDFTQSLVALISSPNPVIIAAVIKMLGTLISWCSTQDRLALVKADMIPQLINTLHPQSLSFVEAEDIHAFLLNFMTNSLWYSTPDGLESLENEDQYDQHNVYRTVFQHLLVPSESYILHLCQNRYSIVDGRLSSDFIFLLTRLLFISPFYQQIMDFVLHMPVVLAIPSCLAHLENDATISFFLIYTIDTHDDGNIIADELSRSRMTPLRSLMMEGFADVMEQKLQHIIFDSYEDEIVDYSISLNTFQGMNFLNR</sequence>
<protein>
    <submittedName>
        <fullName evidence="1">Uncharacterized protein</fullName>
    </submittedName>
</protein>
<dbReference type="Gene3D" id="1.25.10.10">
    <property type="entry name" value="Leucine-rich Repeat Variant"/>
    <property type="match status" value="1"/>
</dbReference>
<keyword evidence="2" id="KW-1185">Reference proteome</keyword>
<gene>
    <name evidence="1" type="ORF">BLNAU_4830</name>
</gene>
<dbReference type="SUPFAM" id="SSF48371">
    <property type="entry name" value="ARM repeat"/>
    <property type="match status" value="1"/>
</dbReference>
<dbReference type="InterPro" id="IPR011989">
    <property type="entry name" value="ARM-like"/>
</dbReference>
<proteinExistence type="predicted"/>